<evidence type="ECO:0000259" key="8">
    <source>
        <dbReference type="SMART" id="SM00752"/>
    </source>
</evidence>
<dbReference type="PANTHER" id="PTHR12639:SF7">
    <property type="entry name" value="HTTM DOMAIN-CONTAINING PROTEIN"/>
    <property type="match status" value="1"/>
</dbReference>
<feature type="transmembrane region" description="Helical" evidence="7">
    <location>
        <begin position="86"/>
        <end position="103"/>
    </location>
</feature>
<evidence type="ECO:0000256" key="2">
    <source>
        <dbReference type="ARBA" id="ARBA00022692"/>
    </source>
</evidence>
<feature type="transmembrane region" description="Helical" evidence="7">
    <location>
        <begin position="12"/>
        <end position="35"/>
    </location>
</feature>
<dbReference type="OrthoDB" id="341137at2"/>
<comment type="caution">
    <text evidence="9">The sequence shown here is derived from an EMBL/GenBank/DDBJ whole genome shotgun (WGS) entry which is preliminary data.</text>
</comment>
<keyword evidence="10" id="KW-1185">Reference proteome</keyword>
<organism evidence="9 10">
    <name type="scientific">Longimonas halophila</name>
    <dbReference type="NCBI Taxonomy" id="1469170"/>
    <lineage>
        <taxon>Bacteria</taxon>
        <taxon>Pseudomonadati</taxon>
        <taxon>Rhodothermota</taxon>
        <taxon>Rhodothermia</taxon>
        <taxon>Rhodothermales</taxon>
        <taxon>Salisaetaceae</taxon>
        <taxon>Longimonas</taxon>
    </lineage>
</organism>
<dbReference type="RefSeq" id="WP_098062055.1">
    <property type="nucleotide sequence ID" value="NZ_PDEP01000006.1"/>
</dbReference>
<dbReference type="GO" id="GO:0008488">
    <property type="term" value="F:gamma-glutamyl carboxylase activity"/>
    <property type="evidence" value="ECO:0007669"/>
    <property type="project" value="InterPro"/>
</dbReference>
<keyword evidence="2 7" id="KW-0812">Transmembrane</keyword>
<keyword evidence="4 7" id="KW-0472">Membrane</keyword>
<dbReference type="SMART" id="SM00752">
    <property type="entry name" value="HTTM"/>
    <property type="match status" value="1"/>
</dbReference>
<feature type="transmembrane region" description="Helical" evidence="7">
    <location>
        <begin position="307"/>
        <end position="328"/>
    </location>
</feature>
<keyword evidence="6" id="KW-0456">Lyase</keyword>
<evidence type="ECO:0000256" key="7">
    <source>
        <dbReference type="SAM" id="Phobius"/>
    </source>
</evidence>
<evidence type="ECO:0000256" key="1">
    <source>
        <dbReference type="ARBA" id="ARBA00004127"/>
    </source>
</evidence>
<evidence type="ECO:0000256" key="6">
    <source>
        <dbReference type="ARBA" id="ARBA00023239"/>
    </source>
</evidence>
<evidence type="ECO:0000256" key="3">
    <source>
        <dbReference type="ARBA" id="ARBA00022989"/>
    </source>
</evidence>
<feature type="transmembrane region" description="Helical" evidence="7">
    <location>
        <begin position="204"/>
        <end position="223"/>
    </location>
</feature>
<feature type="transmembrane region" description="Helical" evidence="7">
    <location>
        <begin position="109"/>
        <end position="127"/>
    </location>
</feature>
<dbReference type="InterPro" id="IPR053935">
    <property type="entry name" value="VKGC_lumenal_dom"/>
</dbReference>
<feature type="domain" description="HTTM-like" evidence="8">
    <location>
        <begin position="7"/>
        <end position="267"/>
    </location>
</feature>
<keyword evidence="3 7" id="KW-1133">Transmembrane helix</keyword>
<dbReference type="EMBL" id="PDEP01000006">
    <property type="protein sequence ID" value="PEN07026.1"/>
    <property type="molecule type" value="Genomic_DNA"/>
</dbReference>
<evidence type="ECO:0000313" key="9">
    <source>
        <dbReference type="EMBL" id="PEN07026.1"/>
    </source>
</evidence>
<sequence length="466" mass="53653">MWKKYVTGSTSVAPLAVFRALFGFIMAVSIVRFAANGWIHELYVQPSYHFTFYGFEWVQPLGATGMYALFAVIGLSALALMLGWRYRIAAVLFFLSFTYVELIDKTNYLNHYYFVSIISFLLIWVPANRRFSLDAWRDASMRADLVPAWTVNIFKLQLGLVYVYAGLAKLHPDWLLDAMPLRLWLPAHGHWPVIGPLLEMPETAYLFSWGGALYDLTIVFFLLWKRTRPLAYVAVIGFHLATALLFQIGMFPYIMILSTLIYFSPSFHNTVIRWAKQTWRWITRSAPREMAGIGSSGGLTRYRFSKLASWALGGMLGVYFLLQVLVPLRFMAYPGNLFWTEQGYRFSWRVMLMEKTGHAVFHVHDPDTGRQWQVGNWEHLTPNQEKMMSTQPDMILQFAHHLEDTYQEQGLGDVEITVEAHVTLNGRRGALLVDPDVDLTEIEPGFHHKDWLRPFPGNDQRWIGGG</sequence>
<evidence type="ECO:0000313" key="10">
    <source>
        <dbReference type="Proteomes" id="UP000221024"/>
    </source>
</evidence>
<feature type="transmembrane region" description="Helical" evidence="7">
    <location>
        <begin position="148"/>
        <end position="167"/>
    </location>
</feature>
<dbReference type="InterPro" id="IPR053934">
    <property type="entry name" value="HTTM_dom"/>
</dbReference>
<proteinExistence type="predicted"/>
<name>A0A2H3NLL3_9BACT</name>
<evidence type="ECO:0000256" key="4">
    <source>
        <dbReference type="ARBA" id="ARBA00023136"/>
    </source>
</evidence>
<keyword evidence="5" id="KW-1015">Disulfide bond</keyword>
<accession>A0A2H3NLL3</accession>
<gene>
    <name evidence="9" type="ORF">CRI93_07760</name>
</gene>
<dbReference type="Proteomes" id="UP000221024">
    <property type="component" value="Unassembled WGS sequence"/>
</dbReference>
<comment type="subcellular location">
    <subcellularLocation>
        <location evidence="1">Endomembrane system</location>
        <topology evidence="1">Multi-pass membrane protein</topology>
    </subcellularLocation>
</comment>
<dbReference type="Pfam" id="PF22777">
    <property type="entry name" value="VKGC_lumenal_dom"/>
    <property type="match status" value="1"/>
</dbReference>
<dbReference type="PANTHER" id="PTHR12639">
    <property type="entry name" value="VITAMIN K-DEPENDENT GAMMA-CARBOXYLASE"/>
    <property type="match status" value="1"/>
</dbReference>
<feature type="transmembrane region" description="Helical" evidence="7">
    <location>
        <begin position="230"/>
        <end position="263"/>
    </location>
</feature>
<dbReference type="InterPro" id="IPR007782">
    <property type="entry name" value="VKG_COase"/>
</dbReference>
<reference evidence="9 10" key="1">
    <citation type="submission" date="2017-10" db="EMBL/GenBank/DDBJ databases">
        <title>Draft genome of Longimonas halophila.</title>
        <authorList>
            <person name="Goh K.M."/>
            <person name="Shamsir M.S."/>
            <person name="Lim S.W."/>
        </authorList>
    </citation>
    <scope>NUCLEOTIDE SEQUENCE [LARGE SCALE GENOMIC DNA]</scope>
    <source>
        <strain evidence="9 10">KCTC 42399</strain>
    </source>
</reference>
<dbReference type="AlphaFoldDB" id="A0A2H3NLL3"/>
<dbReference type="InterPro" id="IPR011020">
    <property type="entry name" value="HTTM-like"/>
</dbReference>
<dbReference type="Pfam" id="PF05090">
    <property type="entry name" value="HTTM"/>
    <property type="match status" value="1"/>
</dbReference>
<protein>
    <submittedName>
        <fullName evidence="9">HTTM domain-containing protein</fullName>
    </submittedName>
</protein>
<dbReference type="GO" id="GO:0019842">
    <property type="term" value="F:vitamin binding"/>
    <property type="evidence" value="ECO:0007669"/>
    <property type="project" value="TreeGrafter"/>
</dbReference>
<dbReference type="GO" id="GO:0012505">
    <property type="term" value="C:endomembrane system"/>
    <property type="evidence" value="ECO:0007669"/>
    <property type="project" value="UniProtKB-SubCell"/>
</dbReference>
<evidence type="ECO:0000256" key="5">
    <source>
        <dbReference type="ARBA" id="ARBA00023157"/>
    </source>
</evidence>
<feature type="transmembrane region" description="Helical" evidence="7">
    <location>
        <begin position="57"/>
        <end position="79"/>
    </location>
</feature>